<protein>
    <submittedName>
        <fullName evidence="2">Uncharacterized protein</fullName>
    </submittedName>
</protein>
<dbReference type="GO" id="GO:0005846">
    <property type="term" value="C:nuclear cap binding complex"/>
    <property type="evidence" value="ECO:0007669"/>
    <property type="project" value="InterPro"/>
</dbReference>
<evidence type="ECO:0000256" key="1">
    <source>
        <dbReference type="SAM" id="MobiDB-lite"/>
    </source>
</evidence>
<dbReference type="GeneID" id="25260724"/>
<dbReference type="VEuPathDB" id="MicrosporidiaDB:DI09_72p160"/>
<evidence type="ECO:0000313" key="3">
    <source>
        <dbReference type="Proteomes" id="UP000029725"/>
    </source>
</evidence>
<dbReference type="PANTHER" id="PTHR12412:SF2">
    <property type="entry name" value="NUCLEAR CAP-BINDING PROTEIN SUBUNIT 1"/>
    <property type="match status" value="1"/>
</dbReference>
<dbReference type="SUPFAM" id="SSF48371">
    <property type="entry name" value="ARM repeat"/>
    <property type="match status" value="1"/>
</dbReference>
<proteinExistence type="predicted"/>
<gene>
    <name evidence="2" type="ORF">DI09_72p160</name>
</gene>
<sequence length="414" mass="46771">MNSKRSFDDSEYGTITPYILEHKHGPSERRSNSKRFHGNKGGETQSAEDTLHHLIFLVGQKSSSSLSDNIRNLAKVLLSESSKPYFDALLATIIECVSEMAWKPRIYSSIVGLLNLQDPAMVSEKFIPLLLDSMDKFISNGSWSKFTLSLRFLADLVTVNVVNDLSFLHSIEPLIDFIEQCSNDPSREKAKFYFLYSILSSFLWNGSVLLRQNEGVFRTLLVRIGNIMLEIKSASPSLEQSVILEEFSSPADSVNAHTLPHNLDAGALYEPKETQTFPHVRRVFRITDQDMSHKAVDEDYASKPHAESETIDGTNDGSPKFTIKRDCMEHWLLSDIVTHIINAFDENYHKCADFIIVDVQHTFPSADIPRIALSVFVVTFYRVVHPFGNASGPTTPSISNRLLYDAYQRHSDNM</sequence>
<dbReference type="GO" id="GO:0000339">
    <property type="term" value="F:RNA cap binding"/>
    <property type="evidence" value="ECO:0007669"/>
    <property type="project" value="InterPro"/>
</dbReference>
<name>A0A098VMW6_9MICR</name>
<feature type="compositionally biased region" description="Basic and acidic residues" evidence="1">
    <location>
        <begin position="20"/>
        <end position="31"/>
    </location>
</feature>
<dbReference type="HOGENOM" id="CLU_664082_0_0_1"/>
<dbReference type="PANTHER" id="PTHR12412">
    <property type="entry name" value="CAP BINDING PROTEIN"/>
    <property type="match status" value="1"/>
</dbReference>
<feature type="compositionally biased region" description="Basic and acidic residues" evidence="1">
    <location>
        <begin position="295"/>
        <end position="308"/>
    </location>
</feature>
<dbReference type="OrthoDB" id="10252707at2759"/>
<feature type="region of interest" description="Disordered" evidence="1">
    <location>
        <begin position="295"/>
        <end position="319"/>
    </location>
</feature>
<accession>A0A098VMW6</accession>
<dbReference type="InterPro" id="IPR027159">
    <property type="entry name" value="CBP80"/>
</dbReference>
<dbReference type="EMBL" id="JMKJ01000582">
    <property type="protein sequence ID" value="KGG50397.1"/>
    <property type="molecule type" value="Genomic_DNA"/>
</dbReference>
<evidence type="ECO:0000313" key="2">
    <source>
        <dbReference type="EMBL" id="KGG50397.1"/>
    </source>
</evidence>
<dbReference type="GO" id="GO:0005634">
    <property type="term" value="C:nucleus"/>
    <property type="evidence" value="ECO:0007669"/>
    <property type="project" value="TreeGrafter"/>
</dbReference>
<keyword evidence="3" id="KW-1185">Reference proteome</keyword>
<dbReference type="AlphaFoldDB" id="A0A098VMW6"/>
<comment type="caution">
    <text evidence="2">The sequence shown here is derived from an EMBL/GenBank/DDBJ whole genome shotgun (WGS) entry which is preliminary data.</text>
</comment>
<dbReference type="GO" id="GO:0000184">
    <property type="term" value="P:nuclear-transcribed mRNA catabolic process, nonsense-mediated decay"/>
    <property type="evidence" value="ECO:0007669"/>
    <property type="project" value="TreeGrafter"/>
</dbReference>
<dbReference type="Proteomes" id="UP000029725">
    <property type="component" value="Unassembled WGS sequence"/>
</dbReference>
<dbReference type="GO" id="GO:0003729">
    <property type="term" value="F:mRNA binding"/>
    <property type="evidence" value="ECO:0007669"/>
    <property type="project" value="TreeGrafter"/>
</dbReference>
<dbReference type="RefSeq" id="XP_013236824.1">
    <property type="nucleotide sequence ID" value="XM_013381370.1"/>
</dbReference>
<organism evidence="2 3">
    <name type="scientific">Mitosporidium daphniae</name>
    <dbReference type="NCBI Taxonomy" id="1485682"/>
    <lineage>
        <taxon>Eukaryota</taxon>
        <taxon>Fungi</taxon>
        <taxon>Fungi incertae sedis</taxon>
        <taxon>Microsporidia</taxon>
        <taxon>Mitosporidium</taxon>
    </lineage>
</organism>
<dbReference type="GO" id="GO:0006406">
    <property type="term" value="P:mRNA export from nucleus"/>
    <property type="evidence" value="ECO:0007669"/>
    <property type="project" value="InterPro"/>
</dbReference>
<feature type="region of interest" description="Disordered" evidence="1">
    <location>
        <begin position="18"/>
        <end position="45"/>
    </location>
</feature>
<dbReference type="InterPro" id="IPR016024">
    <property type="entry name" value="ARM-type_fold"/>
</dbReference>
<dbReference type="Gene3D" id="1.25.40.180">
    <property type="match status" value="1"/>
</dbReference>
<reference evidence="2 3" key="1">
    <citation type="submission" date="2014-04" db="EMBL/GenBank/DDBJ databases">
        <title>A new species of microsporidia sheds light on the evolution of extreme parasitism.</title>
        <authorList>
            <person name="Haag K.L."/>
            <person name="James T.Y."/>
            <person name="Larsson R."/>
            <person name="Schaer T.M."/>
            <person name="Refardt D."/>
            <person name="Pombert J.-F."/>
            <person name="Ebert D."/>
        </authorList>
    </citation>
    <scope>NUCLEOTIDE SEQUENCE [LARGE SCALE GENOMIC DNA]</scope>
    <source>
        <strain evidence="2 3">UGP3</strain>
        <tissue evidence="2">Spores</tissue>
    </source>
</reference>